<accession>A0A1H8DTQ0</accession>
<dbReference type="EMBL" id="FOBV01000016">
    <property type="protein sequence ID" value="SEN10639.1"/>
    <property type="molecule type" value="Genomic_DNA"/>
</dbReference>
<dbReference type="RefSeq" id="WP_090002437.1">
    <property type="nucleotide sequence ID" value="NZ_FOBV01000016.1"/>
</dbReference>
<proteinExistence type="predicted"/>
<dbReference type="Proteomes" id="UP000199450">
    <property type="component" value="Unassembled WGS sequence"/>
</dbReference>
<protein>
    <submittedName>
        <fullName evidence="1">Uncharacterized protein</fullName>
    </submittedName>
</protein>
<gene>
    <name evidence="1" type="ORF">SAMN05421856_11632</name>
</gene>
<sequence>MNGNTKASETLDFVITQAGETLLGRKHTFLSKGADVFAAGELKMRNGSIVSINNLSRHYIPSPNVANTYLDIFKAIHINVSKVHLKVYNSQGQIINHILPK</sequence>
<dbReference type="STRING" id="295069.SAMN05421856_11632"/>
<keyword evidence="2" id="KW-1185">Reference proteome</keyword>
<evidence type="ECO:0000313" key="2">
    <source>
        <dbReference type="Proteomes" id="UP000199450"/>
    </source>
</evidence>
<evidence type="ECO:0000313" key="1">
    <source>
        <dbReference type="EMBL" id="SEN10639.1"/>
    </source>
</evidence>
<name>A0A1H8DTQ0_9FLAO</name>
<reference evidence="2" key="1">
    <citation type="submission" date="2016-10" db="EMBL/GenBank/DDBJ databases">
        <authorList>
            <person name="Varghese N."/>
            <person name="Submissions S."/>
        </authorList>
    </citation>
    <scope>NUCLEOTIDE SEQUENCE [LARGE SCALE GENOMIC DNA]</scope>
    <source>
        <strain evidence="2">DSM 17453</strain>
    </source>
</reference>
<organism evidence="1 2">
    <name type="scientific">Chryseobacterium taichungense</name>
    <dbReference type="NCBI Taxonomy" id="295069"/>
    <lineage>
        <taxon>Bacteria</taxon>
        <taxon>Pseudomonadati</taxon>
        <taxon>Bacteroidota</taxon>
        <taxon>Flavobacteriia</taxon>
        <taxon>Flavobacteriales</taxon>
        <taxon>Weeksellaceae</taxon>
        <taxon>Chryseobacterium group</taxon>
        <taxon>Chryseobacterium</taxon>
    </lineage>
</organism>
<dbReference type="AlphaFoldDB" id="A0A1H8DTQ0"/>
<dbReference type="OrthoDB" id="1332052at2"/>